<evidence type="ECO:0008006" key="4">
    <source>
        <dbReference type="Google" id="ProtNLM"/>
    </source>
</evidence>
<protein>
    <recommendedName>
        <fullName evidence="4">Nickel uptake substrate-specific transmembrane region</fullName>
    </recommendedName>
</protein>
<dbReference type="Pfam" id="PF13620">
    <property type="entry name" value="CarboxypepD_reg"/>
    <property type="match status" value="1"/>
</dbReference>
<organism evidence="2 3">
    <name type="scientific">Rhodopirellula islandica</name>
    <dbReference type="NCBI Taxonomy" id="595434"/>
    <lineage>
        <taxon>Bacteria</taxon>
        <taxon>Pseudomonadati</taxon>
        <taxon>Planctomycetota</taxon>
        <taxon>Planctomycetia</taxon>
        <taxon>Pirellulales</taxon>
        <taxon>Pirellulaceae</taxon>
        <taxon>Rhodopirellula</taxon>
    </lineage>
</organism>
<dbReference type="EMBL" id="LECT01000029">
    <property type="protein sequence ID" value="KLU04131.1"/>
    <property type="molecule type" value="Genomic_DNA"/>
</dbReference>
<keyword evidence="1" id="KW-0732">Signal</keyword>
<evidence type="ECO:0000313" key="2">
    <source>
        <dbReference type="EMBL" id="KLU04131.1"/>
    </source>
</evidence>
<dbReference type="RefSeq" id="WP_047815127.1">
    <property type="nucleotide sequence ID" value="NZ_LECT01000029.1"/>
</dbReference>
<name>A0A0J1BC99_RHOIS</name>
<feature type="chain" id="PRO_5005248010" description="Nickel uptake substrate-specific transmembrane region" evidence="1">
    <location>
        <begin position="29"/>
        <end position="835"/>
    </location>
</feature>
<dbReference type="Proteomes" id="UP000036367">
    <property type="component" value="Unassembled WGS sequence"/>
</dbReference>
<dbReference type="AlphaFoldDB" id="A0A0J1BC99"/>
<keyword evidence="3" id="KW-1185">Reference proteome</keyword>
<evidence type="ECO:0000256" key="1">
    <source>
        <dbReference type="SAM" id="SignalP"/>
    </source>
</evidence>
<comment type="caution">
    <text evidence="2">The sequence shown here is derived from an EMBL/GenBank/DDBJ whole genome shotgun (WGS) entry which is preliminary data.</text>
</comment>
<dbReference type="STRING" id="595434.RISK_003717"/>
<gene>
    <name evidence="2" type="ORF">RISK_003717</name>
</gene>
<dbReference type="PATRIC" id="fig|595434.4.peg.3533"/>
<dbReference type="InterPro" id="IPR008969">
    <property type="entry name" value="CarboxyPept-like_regulatory"/>
</dbReference>
<dbReference type="OrthoDB" id="279966at2"/>
<accession>A0A0J1BC99</accession>
<dbReference type="SUPFAM" id="SSF49464">
    <property type="entry name" value="Carboxypeptidase regulatory domain-like"/>
    <property type="match status" value="2"/>
</dbReference>
<sequence length="835" mass="91949">MTSWTLAAKRWSFAVFLMLAVVSLDSVGADENANEPGTEVQVFELRVVDLDGNVVTNASIEIRCRPRMAATDIVVGAFEKKGTYGVMVNADSAGVLRLQRKQFPKNISFSIVTEGFAPYWLELDQNKNAMPDSATAKIEPAWAVGGVVLDPGGRPIEGAEVHPSLPFRTPPTATRSLHVGTSIKTDANGRWRYGHVPTSKRDVTVAINHPQFGPLRTNLSRSEFESTAEQPSAGSVTLTQGLTLAGFVRDPEGNPIEDATVRTKFLNELREVKTDEFGRYQLTGCEERHCRVVVFAKERALEMKEVHVRPGMKPVDFVLPPGGRVKVRVVDADGNGLPKTRIFLQRWRGRVDYFEFDHVDCYTDENGIWEWNEAPLDVFEADICPPGGMQLVQQPIVAGDAEHLFQPPPLLVITGRVLDAESGEPITGFRVTPGHRNDNPSIGFDWYKREAYTSNSADYRVEFNRSGSGYVVRMEADGYRVAQSRDFQFDEGDVTFDFQMQPAESITGQIVDANGQPAAHAGLAISNHGAQISIQDGMFRDSSTYATRLAADIDGRFSLPVRDDPFHVVVIHDQGNAFLYSESIQADEPIELRPWSSVQGTYRIGATPAVNTRLTLSGGEFRSDHRNTGRVYATATTVTDGQGRYRHDRLFDGRGSIGREIIMMVDDGAEEITSTPRVPFTIEAGENLELDLGGSGRSAIGQLQAPPNHREPIIWSLATVHVNVRLTPPTPTVNRAKLQQNPAQWEAWLQTTPGLDYLAAAEAYNRERSNATRFFATVGADGLFRIDDIPAGEYELRADLGQNQNGSIRGHALSIPLSGESESSELVDLGIIQLE</sequence>
<evidence type="ECO:0000313" key="3">
    <source>
        <dbReference type="Proteomes" id="UP000036367"/>
    </source>
</evidence>
<dbReference type="Gene3D" id="2.60.40.1120">
    <property type="entry name" value="Carboxypeptidase-like, regulatory domain"/>
    <property type="match status" value="2"/>
</dbReference>
<reference evidence="2" key="1">
    <citation type="submission" date="2015-05" db="EMBL/GenBank/DDBJ databases">
        <title>Permanent draft genome of Rhodopirellula islandicus K833.</title>
        <authorList>
            <person name="Kizina J."/>
            <person name="Richter M."/>
            <person name="Glockner F.O."/>
            <person name="Harder J."/>
        </authorList>
    </citation>
    <scope>NUCLEOTIDE SEQUENCE [LARGE SCALE GENOMIC DNA]</scope>
    <source>
        <strain evidence="2">K833</strain>
    </source>
</reference>
<feature type="signal peptide" evidence="1">
    <location>
        <begin position="1"/>
        <end position="28"/>
    </location>
</feature>
<proteinExistence type="predicted"/>